<comment type="caution">
    <text evidence="2">The sequence shown here is derived from an EMBL/GenBank/DDBJ whole genome shotgun (WGS) entry which is preliminary data.</text>
</comment>
<dbReference type="Proteomes" id="UP000626554">
    <property type="component" value="Unassembled WGS sequence"/>
</dbReference>
<feature type="transmembrane region" description="Helical" evidence="1">
    <location>
        <begin position="41"/>
        <end position="61"/>
    </location>
</feature>
<feature type="transmembrane region" description="Helical" evidence="1">
    <location>
        <begin position="129"/>
        <end position="148"/>
    </location>
</feature>
<keyword evidence="1" id="KW-0812">Transmembrane</keyword>
<protein>
    <recommendedName>
        <fullName evidence="4">SRPBCC family protein</fullName>
    </recommendedName>
</protein>
<accession>A0ABX2Q482</accession>
<keyword evidence="1" id="KW-0472">Membrane</keyword>
<evidence type="ECO:0000313" key="2">
    <source>
        <dbReference type="EMBL" id="NVO85758.1"/>
    </source>
</evidence>
<name>A0ABX2Q482_9BACT</name>
<organism evidence="2 3">
    <name type="scientific">Hymenobacter terrestris</name>
    <dbReference type="NCBI Taxonomy" id="2748310"/>
    <lineage>
        <taxon>Bacteria</taxon>
        <taxon>Pseudomonadati</taxon>
        <taxon>Bacteroidota</taxon>
        <taxon>Cytophagia</taxon>
        <taxon>Cytophagales</taxon>
        <taxon>Hymenobacteraceae</taxon>
        <taxon>Hymenobacter</taxon>
    </lineage>
</organism>
<feature type="transmembrane region" description="Helical" evidence="1">
    <location>
        <begin position="12"/>
        <end position="29"/>
    </location>
</feature>
<gene>
    <name evidence="2" type="ORF">HW556_12790</name>
</gene>
<dbReference type="RefSeq" id="WP_176900460.1">
    <property type="nucleotide sequence ID" value="NZ_JABKAV010000040.1"/>
</dbReference>
<dbReference type="Gene3D" id="3.30.530.20">
    <property type="match status" value="1"/>
</dbReference>
<sequence>MAFIKRQHYQYLIASGAGLLIALLGRFTFASRYFNDGGGLLMLCFLLLVPMALGAVTAHFTPRTASLWWHLVWGPSLTVLVFLTSALLFHLEGMICVLIISPLFTITAALGALIYHFLTRNEGNQSKTYVVAAFALLPFVLAPLENLLTAPNEYRRVENTIVIAASADVVWQHIVRVPPITAQDLGPSLVDRLGFPRPVEATLSHEGVGGVRRATFERGVEFLETIDVWEPQRRISFSIVPNTATIPPTTFDEHVTVGGRFFDVLRGTYELEPAGPGCTRLVLYSQQRLSTRINPYAGLWTGYIMSEIQRRILEVIRRRCETESAGVAVALAANQKARY</sequence>
<dbReference type="InterPro" id="IPR023393">
    <property type="entry name" value="START-like_dom_sf"/>
</dbReference>
<reference evidence="2 3" key="1">
    <citation type="submission" date="2020-05" db="EMBL/GenBank/DDBJ databases">
        <title>Hymenobacter terrestris sp. nov. and Hymenobacter lapidiphilus sp. nov., isolated from regoliths in Antarctica.</title>
        <authorList>
            <person name="Sedlacek I."/>
            <person name="Pantucek R."/>
            <person name="Zeman M."/>
            <person name="Holochova P."/>
            <person name="Kralova S."/>
            <person name="Stankova E."/>
            <person name="Sedo O."/>
            <person name="Micenkova L."/>
            <person name="Svec P."/>
            <person name="Gupta V."/>
            <person name="Sood U."/>
            <person name="Korpole U.S."/>
            <person name="Lal R."/>
        </authorList>
    </citation>
    <scope>NUCLEOTIDE SEQUENCE [LARGE SCALE GENOMIC DNA]</scope>
    <source>
        <strain evidence="2 3">P5252</strain>
    </source>
</reference>
<keyword evidence="3" id="KW-1185">Reference proteome</keyword>
<feature type="transmembrane region" description="Helical" evidence="1">
    <location>
        <begin position="67"/>
        <end position="89"/>
    </location>
</feature>
<evidence type="ECO:0000256" key="1">
    <source>
        <dbReference type="SAM" id="Phobius"/>
    </source>
</evidence>
<evidence type="ECO:0000313" key="3">
    <source>
        <dbReference type="Proteomes" id="UP000626554"/>
    </source>
</evidence>
<dbReference type="EMBL" id="JABKAV010000040">
    <property type="protein sequence ID" value="NVO85758.1"/>
    <property type="molecule type" value="Genomic_DNA"/>
</dbReference>
<evidence type="ECO:0008006" key="4">
    <source>
        <dbReference type="Google" id="ProtNLM"/>
    </source>
</evidence>
<proteinExistence type="predicted"/>
<keyword evidence="1" id="KW-1133">Transmembrane helix</keyword>
<dbReference type="SUPFAM" id="SSF55961">
    <property type="entry name" value="Bet v1-like"/>
    <property type="match status" value="1"/>
</dbReference>
<feature type="transmembrane region" description="Helical" evidence="1">
    <location>
        <begin position="96"/>
        <end position="117"/>
    </location>
</feature>